<sequence>MLQNLSFNRPSTSRRMVQSVFETESLESRTLLSAVMVTSSADSGEGSFRDAIEQANADSSITKIKFKSSVDLVNLESTVEFTGAQDLKIDGKNVTLQTVGEDIGQFNLFESTGNADLSLQKMTLIGGLNGIYVPISADAEGTVSFEGKNLTVLDSDLFGLHIADQLEDSDASIELKLNKSNFFNNGIGDLDYDGVRVDEGGAGNISAEIKNSRIDGNGGDGLELDERGDGSVYLTVKNSTFDDNGFYNEADLDDGLDIDEAGDGGIYASIMKTSLSYNYDEGLDLDEEGEGDVELMLKKIDASWNNDEGVKLDEEQDGDVYVDFKNVLTFGNANEEGIAIEEADFGDFFAKVRNVDASQNGKDGIDFTETGEGDFFADFKKVQAFDNAENGVKLEEEDEGTLNASVKKIVSEFNGEYGLAVYQETVGFDSYGLLLLRQASLFDNGFGDLDTWDVYVE</sequence>
<accession>A0A5C5WGL8</accession>
<evidence type="ECO:0008006" key="3">
    <source>
        <dbReference type="Google" id="ProtNLM"/>
    </source>
</evidence>
<dbReference type="AlphaFoldDB" id="A0A5C5WGL8"/>
<protein>
    <recommendedName>
        <fullName evidence="3">Right handed beta helix domain-containing protein</fullName>
    </recommendedName>
</protein>
<evidence type="ECO:0000313" key="1">
    <source>
        <dbReference type="EMBL" id="TWT49936.1"/>
    </source>
</evidence>
<dbReference type="SUPFAM" id="SSF51126">
    <property type="entry name" value="Pectin lyase-like"/>
    <property type="match status" value="1"/>
</dbReference>
<dbReference type="InterPro" id="IPR006626">
    <property type="entry name" value="PbH1"/>
</dbReference>
<evidence type="ECO:0000313" key="2">
    <source>
        <dbReference type="Proteomes" id="UP000317243"/>
    </source>
</evidence>
<name>A0A5C5WGL8_9PLAN</name>
<dbReference type="EMBL" id="SIHI01000016">
    <property type="protein sequence ID" value="TWT49936.1"/>
    <property type="molecule type" value="Genomic_DNA"/>
</dbReference>
<dbReference type="SMART" id="SM00710">
    <property type="entry name" value="PbH1"/>
    <property type="match status" value="6"/>
</dbReference>
<keyword evidence="2" id="KW-1185">Reference proteome</keyword>
<gene>
    <name evidence="1" type="ORF">KOR42_37540</name>
</gene>
<dbReference type="Proteomes" id="UP000317243">
    <property type="component" value="Unassembled WGS sequence"/>
</dbReference>
<organism evidence="1 2">
    <name type="scientific">Thalassoglobus neptunius</name>
    <dbReference type="NCBI Taxonomy" id="1938619"/>
    <lineage>
        <taxon>Bacteria</taxon>
        <taxon>Pseudomonadati</taxon>
        <taxon>Planctomycetota</taxon>
        <taxon>Planctomycetia</taxon>
        <taxon>Planctomycetales</taxon>
        <taxon>Planctomycetaceae</taxon>
        <taxon>Thalassoglobus</taxon>
    </lineage>
</organism>
<comment type="caution">
    <text evidence="1">The sequence shown here is derived from an EMBL/GenBank/DDBJ whole genome shotgun (WGS) entry which is preliminary data.</text>
</comment>
<dbReference type="OrthoDB" id="292920at2"/>
<reference evidence="1 2" key="1">
    <citation type="submission" date="2019-02" db="EMBL/GenBank/DDBJ databases">
        <title>Deep-cultivation of Planctomycetes and their phenomic and genomic characterization uncovers novel biology.</title>
        <authorList>
            <person name="Wiegand S."/>
            <person name="Jogler M."/>
            <person name="Boedeker C."/>
            <person name="Pinto D."/>
            <person name="Vollmers J."/>
            <person name="Rivas-Marin E."/>
            <person name="Kohn T."/>
            <person name="Peeters S.H."/>
            <person name="Heuer A."/>
            <person name="Rast P."/>
            <person name="Oberbeckmann S."/>
            <person name="Bunk B."/>
            <person name="Jeske O."/>
            <person name="Meyerdierks A."/>
            <person name="Storesund J.E."/>
            <person name="Kallscheuer N."/>
            <person name="Luecker S."/>
            <person name="Lage O.M."/>
            <person name="Pohl T."/>
            <person name="Merkel B.J."/>
            <person name="Hornburger P."/>
            <person name="Mueller R.-W."/>
            <person name="Bruemmer F."/>
            <person name="Labrenz M."/>
            <person name="Spormann A.M."/>
            <person name="Op Den Camp H."/>
            <person name="Overmann J."/>
            <person name="Amann R."/>
            <person name="Jetten M.S.M."/>
            <person name="Mascher T."/>
            <person name="Medema M.H."/>
            <person name="Devos D.P."/>
            <person name="Kaster A.-K."/>
            <person name="Ovreas L."/>
            <person name="Rohde M."/>
            <person name="Galperin M.Y."/>
            <person name="Jogler C."/>
        </authorList>
    </citation>
    <scope>NUCLEOTIDE SEQUENCE [LARGE SCALE GENOMIC DNA]</scope>
    <source>
        <strain evidence="1 2">KOR42</strain>
    </source>
</reference>
<dbReference type="InterPro" id="IPR011050">
    <property type="entry name" value="Pectin_lyase_fold/virulence"/>
</dbReference>
<dbReference type="RefSeq" id="WP_146511185.1">
    <property type="nucleotide sequence ID" value="NZ_SIHI01000016.1"/>
</dbReference>
<proteinExistence type="predicted"/>